<dbReference type="PANTHER" id="PTHR23028:SF131">
    <property type="entry name" value="BLR2367 PROTEIN"/>
    <property type="match status" value="1"/>
</dbReference>
<evidence type="ECO:0000313" key="4">
    <source>
        <dbReference type="Proteomes" id="UP000317894"/>
    </source>
</evidence>
<feature type="transmembrane region" description="Helical" evidence="1">
    <location>
        <begin position="190"/>
        <end position="207"/>
    </location>
</feature>
<feature type="domain" description="Acyltransferase 3" evidence="2">
    <location>
        <begin position="16"/>
        <end position="327"/>
    </location>
</feature>
<dbReference type="Pfam" id="PF01757">
    <property type="entry name" value="Acyl_transf_3"/>
    <property type="match status" value="1"/>
</dbReference>
<accession>A0A552U9I4</accession>
<keyword evidence="1" id="KW-0812">Transmembrane</keyword>
<keyword evidence="3" id="KW-0808">Transferase</keyword>
<dbReference type="GO" id="GO:0016020">
    <property type="term" value="C:membrane"/>
    <property type="evidence" value="ECO:0007669"/>
    <property type="project" value="TreeGrafter"/>
</dbReference>
<proteinExistence type="predicted"/>
<feature type="transmembrane region" description="Helical" evidence="1">
    <location>
        <begin position="167"/>
        <end position="184"/>
    </location>
</feature>
<keyword evidence="4" id="KW-1185">Reference proteome</keyword>
<dbReference type="Proteomes" id="UP000317894">
    <property type="component" value="Unassembled WGS sequence"/>
</dbReference>
<feature type="transmembrane region" description="Helical" evidence="1">
    <location>
        <begin position="272"/>
        <end position="290"/>
    </location>
</feature>
<dbReference type="GO" id="GO:0000271">
    <property type="term" value="P:polysaccharide biosynthetic process"/>
    <property type="evidence" value="ECO:0007669"/>
    <property type="project" value="TreeGrafter"/>
</dbReference>
<feature type="transmembrane region" description="Helical" evidence="1">
    <location>
        <begin position="214"/>
        <end position="234"/>
    </location>
</feature>
<evidence type="ECO:0000313" key="3">
    <source>
        <dbReference type="EMBL" id="TRW14878.1"/>
    </source>
</evidence>
<feature type="transmembrane region" description="Helical" evidence="1">
    <location>
        <begin position="51"/>
        <end position="75"/>
    </location>
</feature>
<dbReference type="AlphaFoldDB" id="A0A552U9I4"/>
<dbReference type="InterPro" id="IPR050879">
    <property type="entry name" value="Acyltransferase_3"/>
</dbReference>
<dbReference type="PANTHER" id="PTHR23028">
    <property type="entry name" value="ACETYLTRANSFERASE"/>
    <property type="match status" value="1"/>
</dbReference>
<dbReference type="OrthoDB" id="9767863at2"/>
<gene>
    <name evidence="3" type="ORF">FMM06_14500</name>
</gene>
<dbReference type="GO" id="GO:0016747">
    <property type="term" value="F:acyltransferase activity, transferring groups other than amino-acyl groups"/>
    <property type="evidence" value="ECO:0007669"/>
    <property type="project" value="InterPro"/>
</dbReference>
<feature type="transmembrane region" description="Helical" evidence="1">
    <location>
        <begin position="96"/>
        <end position="116"/>
    </location>
</feature>
<feature type="transmembrane region" description="Helical" evidence="1">
    <location>
        <begin position="21"/>
        <end position="39"/>
    </location>
</feature>
<dbReference type="EMBL" id="VJWA01000002">
    <property type="protein sequence ID" value="TRW14878.1"/>
    <property type="molecule type" value="Genomic_DNA"/>
</dbReference>
<keyword evidence="1" id="KW-1133">Transmembrane helix</keyword>
<evidence type="ECO:0000256" key="1">
    <source>
        <dbReference type="SAM" id="Phobius"/>
    </source>
</evidence>
<dbReference type="InterPro" id="IPR002656">
    <property type="entry name" value="Acyl_transf_3_dom"/>
</dbReference>
<feature type="transmembrane region" description="Helical" evidence="1">
    <location>
        <begin position="136"/>
        <end position="160"/>
    </location>
</feature>
<reference evidence="3 4" key="1">
    <citation type="submission" date="2019-07" db="EMBL/GenBank/DDBJ databases">
        <title>Novel species isolated from glacier.</title>
        <authorList>
            <person name="Liu Q."/>
            <person name="Xin Y.-H."/>
        </authorList>
    </citation>
    <scope>NUCLEOTIDE SEQUENCE [LARGE SCALE GENOMIC DNA]</scope>
    <source>
        <strain evidence="3 4">LB1R16</strain>
    </source>
</reference>
<evidence type="ECO:0000259" key="2">
    <source>
        <dbReference type="Pfam" id="PF01757"/>
    </source>
</evidence>
<name>A0A552U9I4_9SPHN</name>
<keyword evidence="3" id="KW-0012">Acyltransferase</keyword>
<sequence length="340" mass="36332">MRTPDLTPPRPRQFATIEAGRGLAALAVVLFHASLLFASPKYWQVSPFGSAFAWGDAGVFFFFALSGFIIAEVHARDVGVPASLGRYVKRRLVRIYPVYWIVLAGIVLLGLAGVGARVTPDVLASSIALVGPDNRATAVAVAWTLYHEIVFYAVFAAWVVNVRLGQAVTLAWLALIVVAAFWPLPTAAYLSASVNLVFGFGVAAWWASRRVLSAWVGPAAMLVFAGIAVDTSTARVIPEVWRELAAGAAAAVAVAGLVSLERRRPVVVPRLLMALGAASYSIYLTHYPLLSLFGKLAVATGLIGRVPPGIAFVVVIAATLVTGYVFHRLVERPLLARFRG</sequence>
<organism evidence="3 4">
    <name type="scientific">Glacieibacterium frigidum</name>
    <dbReference type="NCBI Taxonomy" id="2593303"/>
    <lineage>
        <taxon>Bacteria</taxon>
        <taxon>Pseudomonadati</taxon>
        <taxon>Pseudomonadota</taxon>
        <taxon>Alphaproteobacteria</taxon>
        <taxon>Sphingomonadales</taxon>
        <taxon>Sphingosinicellaceae</taxon>
        <taxon>Glacieibacterium</taxon>
    </lineage>
</organism>
<protein>
    <submittedName>
        <fullName evidence="3">Acyltransferase</fullName>
    </submittedName>
</protein>
<comment type="caution">
    <text evidence="3">The sequence shown here is derived from an EMBL/GenBank/DDBJ whole genome shotgun (WGS) entry which is preliminary data.</text>
</comment>
<feature type="transmembrane region" description="Helical" evidence="1">
    <location>
        <begin position="310"/>
        <end position="330"/>
    </location>
</feature>
<keyword evidence="1" id="KW-0472">Membrane</keyword>
<feature type="transmembrane region" description="Helical" evidence="1">
    <location>
        <begin position="240"/>
        <end position="260"/>
    </location>
</feature>